<evidence type="ECO:0000313" key="6">
    <source>
        <dbReference type="EMBL" id="MDR7162715.1"/>
    </source>
</evidence>
<comment type="similarity">
    <text evidence="2">Belongs to the polysaccharide lyase 1 family.</text>
</comment>
<feature type="domain" description="Pectate lyase" evidence="5">
    <location>
        <begin position="140"/>
        <end position="401"/>
    </location>
</feature>
<sequence length="504" mass="53622">MTSATHTRPTTPAVRSRFRIGAGVAASASALALAAGLAVAAPATAGMGPASPAPTRGGVIRADDAAPTGWAAVGSGTDGGAGAPAASRYEVSTLAGLKAALANNGDPKAPKIIYVNGTIDGNQTPDGRVLGEQDYAPGYDIDKYISCFGPEGKVWSDQTHEYCKKQRQLRQTGSNNMKRQIEVSLPSNTTLIGLGADSGFVGANIVILSATNVVMRNLSVEAPVDFFSTWSPDDGDGAWNARFDAVSSVTSDHLWIDHVRLTDGRFPDSEAPLGPDGKPANRHDGLLDLKDGTDYVTISNSKLSDHDKTMLLGSGDEHVDKDGGKLRVSYIGNHLENIQQRGPRVRFGQVHVLNNYFVASTEHPHYPMISEGQGGTSYFLGAGYESRIYSERNAFDYSGPGADESIMVSSYNGHRFKDIGSWFNGEEADVNAVAQASFEQNRAEALAEAELKGEPAPDWTGWAFSTDVGWDPADAYNYKAFTTPQAVRNHALHFTGPGVLTVKR</sequence>
<dbReference type="EC" id="4.2.2.2" evidence="6"/>
<keyword evidence="2" id="KW-0964">Secreted</keyword>
<dbReference type="PANTHER" id="PTHR31683">
    <property type="entry name" value="PECTATE LYASE 18-RELATED"/>
    <property type="match status" value="1"/>
</dbReference>
<keyword evidence="1 2" id="KW-0456">Lyase</keyword>
<protein>
    <submittedName>
        <fullName evidence="6">Pectate lyase</fullName>
        <ecNumber evidence="6">4.2.2.2</ecNumber>
    </submittedName>
</protein>
<feature type="region of interest" description="Disordered" evidence="3">
    <location>
        <begin position="266"/>
        <end position="286"/>
    </location>
</feature>
<dbReference type="InterPro" id="IPR011050">
    <property type="entry name" value="Pectin_lyase_fold/virulence"/>
</dbReference>
<comment type="subcellular location">
    <subcellularLocation>
        <location evidence="2">Secreted</location>
    </subcellularLocation>
</comment>
<organism evidence="6 7">
    <name type="scientific">Pseudarthrobacter oxydans</name>
    <name type="common">Arthrobacter oxydans</name>
    <dbReference type="NCBI Taxonomy" id="1671"/>
    <lineage>
        <taxon>Bacteria</taxon>
        <taxon>Bacillati</taxon>
        <taxon>Actinomycetota</taxon>
        <taxon>Actinomycetes</taxon>
        <taxon>Micrococcales</taxon>
        <taxon>Micrococcaceae</taxon>
        <taxon>Pseudarthrobacter</taxon>
    </lineage>
</organism>
<evidence type="ECO:0000259" key="5">
    <source>
        <dbReference type="SMART" id="SM00656"/>
    </source>
</evidence>
<gene>
    <name evidence="6" type="ORF">J2X12_000723</name>
</gene>
<evidence type="ECO:0000256" key="1">
    <source>
        <dbReference type="ARBA" id="ARBA00023239"/>
    </source>
</evidence>
<dbReference type="InterPro" id="IPR045032">
    <property type="entry name" value="PEL"/>
</dbReference>
<dbReference type="SMART" id="SM00656">
    <property type="entry name" value="Amb_all"/>
    <property type="match status" value="1"/>
</dbReference>
<proteinExistence type="inferred from homology"/>
<feature type="signal peptide" evidence="4">
    <location>
        <begin position="1"/>
        <end position="40"/>
    </location>
</feature>
<evidence type="ECO:0000313" key="7">
    <source>
        <dbReference type="Proteomes" id="UP001262032"/>
    </source>
</evidence>
<keyword evidence="2" id="KW-0119">Carbohydrate metabolism</keyword>
<dbReference type="PANTHER" id="PTHR31683:SF18">
    <property type="entry name" value="PECTATE LYASE 21-RELATED"/>
    <property type="match status" value="1"/>
</dbReference>
<dbReference type="GO" id="GO:0030570">
    <property type="term" value="F:pectate lyase activity"/>
    <property type="evidence" value="ECO:0007669"/>
    <property type="project" value="UniProtKB-EC"/>
</dbReference>
<dbReference type="EMBL" id="JAVDWN010000002">
    <property type="protein sequence ID" value="MDR7162715.1"/>
    <property type="molecule type" value="Genomic_DNA"/>
</dbReference>
<name>A0AAW8N8Y0_PSEOX</name>
<reference evidence="6" key="1">
    <citation type="submission" date="2023-07" db="EMBL/GenBank/DDBJ databases">
        <title>Sorghum-associated microbial communities from plants grown in Nebraska, USA.</title>
        <authorList>
            <person name="Schachtman D."/>
        </authorList>
    </citation>
    <scope>NUCLEOTIDE SEQUENCE</scope>
    <source>
        <strain evidence="6">BE261</strain>
    </source>
</reference>
<evidence type="ECO:0000256" key="3">
    <source>
        <dbReference type="SAM" id="MobiDB-lite"/>
    </source>
</evidence>
<keyword evidence="2" id="KW-0624">Polysaccharide degradation</keyword>
<dbReference type="GO" id="GO:0005576">
    <property type="term" value="C:extracellular region"/>
    <property type="evidence" value="ECO:0007669"/>
    <property type="project" value="UniProtKB-SubCell"/>
</dbReference>
<dbReference type="GeneID" id="97421449"/>
<dbReference type="GO" id="GO:0000272">
    <property type="term" value="P:polysaccharide catabolic process"/>
    <property type="evidence" value="ECO:0007669"/>
    <property type="project" value="UniProtKB-KW"/>
</dbReference>
<dbReference type="Gene3D" id="2.160.20.10">
    <property type="entry name" value="Single-stranded right-handed beta-helix, Pectin lyase-like"/>
    <property type="match status" value="1"/>
</dbReference>
<dbReference type="RefSeq" id="WP_310109896.1">
    <property type="nucleotide sequence ID" value="NZ_JAVDTN010000002.1"/>
</dbReference>
<comment type="caution">
    <text evidence="6">The sequence shown here is derived from an EMBL/GenBank/DDBJ whole genome shotgun (WGS) entry which is preliminary data.</text>
</comment>
<dbReference type="Pfam" id="PF00544">
    <property type="entry name" value="Pectate_lyase_4"/>
    <property type="match status" value="1"/>
</dbReference>
<accession>A0AAW8N8Y0</accession>
<dbReference type="InterPro" id="IPR012334">
    <property type="entry name" value="Pectin_lyas_fold"/>
</dbReference>
<dbReference type="InterPro" id="IPR002022">
    <property type="entry name" value="Pec_lyase"/>
</dbReference>
<dbReference type="Proteomes" id="UP001262032">
    <property type="component" value="Unassembled WGS sequence"/>
</dbReference>
<dbReference type="AlphaFoldDB" id="A0AAW8N8Y0"/>
<feature type="chain" id="PRO_5043465675" evidence="4">
    <location>
        <begin position="41"/>
        <end position="504"/>
    </location>
</feature>
<evidence type="ECO:0000256" key="4">
    <source>
        <dbReference type="SAM" id="SignalP"/>
    </source>
</evidence>
<keyword evidence="4" id="KW-0732">Signal</keyword>
<dbReference type="SUPFAM" id="SSF51126">
    <property type="entry name" value="Pectin lyase-like"/>
    <property type="match status" value="1"/>
</dbReference>
<evidence type="ECO:0000256" key="2">
    <source>
        <dbReference type="RuleBase" id="RU361173"/>
    </source>
</evidence>